<reference evidence="1" key="1">
    <citation type="submission" date="2023-04" db="EMBL/GenBank/DDBJ databases">
        <title>Draft Genome sequencing of Naganishia species isolated from polar environments using Oxford Nanopore Technology.</title>
        <authorList>
            <person name="Leo P."/>
            <person name="Venkateswaran K."/>
        </authorList>
    </citation>
    <scope>NUCLEOTIDE SEQUENCE</scope>
    <source>
        <strain evidence="1">MNA-CCFEE 5423</strain>
    </source>
</reference>
<organism evidence="1 2">
    <name type="scientific">Naganishia friedmannii</name>
    <dbReference type="NCBI Taxonomy" id="89922"/>
    <lineage>
        <taxon>Eukaryota</taxon>
        <taxon>Fungi</taxon>
        <taxon>Dikarya</taxon>
        <taxon>Basidiomycota</taxon>
        <taxon>Agaricomycotina</taxon>
        <taxon>Tremellomycetes</taxon>
        <taxon>Filobasidiales</taxon>
        <taxon>Filobasidiaceae</taxon>
        <taxon>Naganishia</taxon>
    </lineage>
</organism>
<accession>A0ACC2VNH0</accession>
<dbReference type="Proteomes" id="UP001227268">
    <property type="component" value="Unassembled WGS sequence"/>
</dbReference>
<evidence type="ECO:0000313" key="1">
    <source>
        <dbReference type="EMBL" id="KAJ9100638.1"/>
    </source>
</evidence>
<protein>
    <submittedName>
        <fullName evidence="1">Uncharacterized protein</fullName>
    </submittedName>
</protein>
<name>A0ACC2VNH0_9TREE</name>
<gene>
    <name evidence="1" type="ORF">QFC21_003682</name>
</gene>
<dbReference type="EMBL" id="JASBWT010000011">
    <property type="protein sequence ID" value="KAJ9100638.1"/>
    <property type="molecule type" value="Genomic_DNA"/>
</dbReference>
<evidence type="ECO:0000313" key="2">
    <source>
        <dbReference type="Proteomes" id="UP001227268"/>
    </source>
</evidence>
<comment type="caution">
    <text evidence="1">The sequence shown here is derived from an EMBL/GenBank/DDBJ whole genome shotgun (WGS) entry which is preliminary data.</text>
</comment>
<proteinExistence type="predicted"/>
<keyword evidence="2" id="KW-1185">Reference proteome</keyword>
<sequence length="689" mass="78500">MTTRSAGSTSRRSSAQYTPKSSIFGGNSMPQGLPTTAPTAPGGGVASVGGIPRIRRPRKILFVVFFLMAIYYFSLRHGLGSERAIEHLESLRRQQQYQKVHPHVGSVKPIGGGRGASGLWHSVMGAIGLGGARGKMEKPKALRHEYGKNGLVVVGEETVDTEHPIYDLIDKARIKFDNLLSRQSKTLAEAVAEYKRRYGMPPPRGFDAWWKFVLENDIKIVDDYDRIMADVYPYHALSPQMFRSRVNDQRTRDFTYMMNISYHEVTLDGDRADASRPKSLKSMIDGFRYALPEDFETEIVGSDHDLGAVILGWDQRERAQELIEDGEYFSEQELKELQNVHRTEIAGWFSACRPKSPANAIPNAQNVSDAGLPKTFIHDHSPTMDFCQHPSLKKLHGAMSLDYLSRSPSELRPLFVLSKYIADSEFLQTAIQGFKNQSDLKPSDTIPWEEKTESKLFWRGSSTGGFDKKIPWEWSHRMRLHFLINGEKGKEEDMKHEMKQVMVPDGKDGFSIDSVDRWTLNQAYMDVGLAGKPMQCLSNHLCEDIEAKVRFSPYVPPDTGGRYKYALDGNGWSQRYARLLSSGSVVLKMTMFPEWYQDWITPWLHYIPVKASYEDLYDIMAFFAGPVKADGQIDESLGHDYLAKEIAENGQEFVKEHWKWEVMQAYMFRLLLEYRRLMADDRNAMSYDG</sequence>